<dbReference type="SUPFAM" id="SSF55797">
    <property type="entry name" value="PR-1-like"/>
    <property type="match status" value="2"/>
</dbReference>
<dbReference type="OrthoDB" id="5849517at2759"/>
<keyword evidence="3" id="KW-1185">Reference proteome</keyword>
<dbReference type="Pfam" id="PF00188">
    <property type="entry name" value="CAP"/>
    <property type="match status" value="1"/>
</dbReference>
<gene>
    <name evidence="2" type="ORF">ANCCAN_19038</name>
</gene>
<evidence type="ECO:0000313" key="2">
    <source>
        <dbReference type="EMBL" id="RCN35109.1"/>
    </source>
</evidence>
<feature type="domain" description="SCP" evidence="1">
    <location>
        <begin position="103"/>
        <end position="213"/>
    </location>
</feature>
<reference evidence="2 3" key="1">
    <citation type="submission" date="2014-10" db="EMBL/GenBank/DDBJ databases">
        <title>Draft genome of the hookworm Ancylostoma caninum.</title>
        <authorList>
            <person name="Mitreva M."/>
        </authorList>
    </citation>
    <scope>NUCLEOTIDE SEQUENCE [LARGE SCALE GENOMIC DNA]</scope>
    <source>
        <strain evidence="2 3">Baltimore</strain>
    </source>
</reference>
<name>A0A368FVW2_ANCCA</name>
<comment type="caution">
    <text evidence="2">The sequence shown here is derived from an EMBL/GenBank/DDBJ whole genome shotgun (WGS) entry which is preliminary data.</text>
</comment>
<sequence length="254" mass="28198">MSALRIRMRGKCDPTALMKTAIRDVWKKGAAQQANNVYDGANINFNMMAYQDTDGIGCSYRRCSRYLYIVCFYNIDPAELVPVPGNLYDSTTTTCDGCPTINGVSTCKYDCDIEDEIMDDLKDCSSAALAIPYNFKKYPKYDVSRESALKAVIKEWWSALAKTGVPDNIYVEADMKGKPLGDYVNMAYDKTKKVGCGVQTCKKTGETYVQCGYTVDTPIDDEDPIYKVAKKRACSGCRREGMTCSPLGALCVQQ</sequence>
<dbReference type="InterPro" id="IPR035940">
    <property type="entry name" value="CAP_sf"/>
</dbReference>
<evidence type="ECO:0000313" key="3">
    <source>
        <dbReference type="Proteomes" id="UP000252519"/>
    </source>
</evidence>
<accession>A0A368FVW2</accession>
<dbReference type="Proteomes" id="UP000252519">
    <property type="component" value="Unassembled WGS sequence"/>
</dbReference>
<dbReference type="CDD" id="cd05380">
    <property type="entry name" value="CAP_euk"/>
    <property type="match status" value="1"/>
</dbReference>
<evidence type="ECO:0000259" key="1">
    <source>
        <dbReference type="Pfam" id="PF00188"/>
    </source>
</evidence>
<dbReference type="STRING" id="29170.A0A368FVW2"/>
<dbReference type="Gene3D" id="3.40.33.10">
    <property type="entry name" value="CAP"/>
    <property type="match status" value="2"/>
</dbReference>
<dbReference type="EMBL" id="JOJR01000700">
    <property type="protein sequence ID" value="RCN35109.1"/>
    <property type="molecule type" value="Genomic_DNA"/>
</dbReference>
<protein>
    <recommendedName>
        <fullName evidence="1">SCP domain-containing protein</fullName>
    </recommendedName>
</protein>
<dbReference type="AlphaFoldDB" id="A0A368FVW2"/>
<proteinExistence type="predicted"/>
<dbReference type="InterPro" id="IPR014044">
    <property type="entry name" value="CAP_dom"/>
</dbReference>
<organism evidence="2 3">
    <name type="scientific">Ancylostoma caninum</name>
    <name type="common">Dog hookworm</name>
    <dbReference type="NCBI Taxonomy" id="29170"/>
    <lineage>
        <taxon>Eukaryota</taxon>
        <taxon>Metazoa</taxon>
        <taxon>Ecdysozoa</taxon>
        <taxon>Nematoda</taxon>
        <taxon>Chromadorea</taxon>
        <taxon>Rhabditida</taxon>
        <taxon>Rhabditina</taxon>
        <taxon>Rhabditomorpha</taxon>
        <taxon>Strongyloidea</taxon>
        <taxon>Ancylostomatidae</taxon>
        <taxon>Ancylostomatinae</taxon>
        <taxon>Ancylostoma</taxon>
    </lineage>
</organism>